<feature type="transmembrane region" description="Helical" evidence="7">
    <location>
        <begin position="88"/>
        <end position="106"/>
    </location>
</feature>
<feature type="domain" description="Mechanosensitive ion channel transmembrane helices 2/3" evidence="10">
    <location>
        <begin position="92"/>
        <end position="132"/>
    </location>
</feature>
<comment type="similarity">
    <text evidence="2">Belongs to the MscS (TC 1.A.23) family.</text>
</comment>
<dbReference type="Pfam" id="PF21088">
    <property type="entry name" value="MS_channel_1st"/>
    <property type="match status" value="1"/>
</dbReference>
<dbReference type="Gene3D" id="2.30.30.60">
    <property type="match status" value="1"/>
</dbReference>
<feature type="transmembrane region" description="Helical" evidence="7">
    <location>
        <begin position="20"/>
        <end position="38"/>
    </location>
</feature>
<dbReference type="SUPFAM" id="SSF50182">
    <property type="entry name" value="Sm-like ribonucleoproteins"/>
    <property type="match status" value="1"/>
</dbReference>
<dbReference type="InterPro" id="IPR011014">
    <property type="entry name" value="MscS_channel_TM-2"/>
</dbReference>
<evidence type="ECO:0000313" key="11">
    <source>
        <dbReference type="EMBL" id="GAA1738157.1"/>
    </source>
</evidence>
<accession>A0ABN2JTQ9</accession>
<dbReference type="InterPro" id="IPR045276">
    <property type="entry name" value="YbiO_bact"/>
</dbReference>
<evidence type="ECO:0000256" key="6">
    <source>
        <dbReference type="ARBA" id="ARBA00023136"/>
    </source>
</evidence>
<feature type="domain" description="Mechanosensitive ion channel MscS" evidence="8">
    <location>
        <begin position="133"/>
        <end position="196"/>
    </location>
</feature>
<comment type="subcellular location">
    <subcellularLocation>
        <location evidence="1">Cell membrane</location>
        <topology evidence="1">Multi-pass membrane protein</topology>
    </subcellularLocation>
</comment>
<protein>
    <submittedName>
        <fullName evidence="11">Mechanosensitive ion channel</fullName>
    </submittedName>
</protein>
<keyword evidence="12" id="KW-1185">Reference proteome</keyword>
<keyword evidence="5 7" id="KW-1133">Transmembrane helix</keyword>
<evidence type="ECO:0000256" key="5">
    <source>
        <dbReference type="ARBA" id="ARBA00022989"/>
    </source>
</evidence>
<evidence type="ECO:0000259" key="10">
    <source>
        <dbReference type="Pfam" id="PF21088"/>
    </source>
</evidence>
<evidence type="ECO:0000256" key="1">
    <source>
        <dbReference type="ARBA" id="ARBA00004651"/>
    </source>
</evidence>
<dbReference type="Pfam" id="PF21082">
    <property type="entry name" value="MS_channel_3rd"/>
    <property type="match status" value="1"/>
</dbReference>
<organism evidence="11 12">
    <name type="scientific">Aeromicrobium alkaliterrae</name>
    <dbReference type="NCBI Taxonomy" id="302168"/>
    <lineage>
        <taxon>Bacteria</taxon>
        <taxon>Bacillati</taxon>
        <taxon>Actinomycetota</taxon>
        <taxon>Actinomycetes</taxon>
        <taxon>Propionibacteriales</taxon>
        <taxon>Nocardioidaceae</taxon>
        <taxon>Aeromicrobium</taxon>
    </lineage>
</organism>
<gene>
    <name evidence="11" type="ORF">GCM10009710_18070</name>
</gene>
<reference evidence="11 12" key="1">
    <citation type="journal article" date="2019" name="Int. J. Syst. Evol. Microbiol.">
        <title>The Global Catalogue of Microorganisms (GCM) 10K type strain sequencing project: providing services to taxonomists for standard genome sequencing and annotation.</title>
        <authorList>
            <consortium name="The Broad Institute Genomics Platform"/>
            <consortium name="The Broad Institute Genome Sequencing Center for Infectious Disease"/>
            <person name="Wu L."/>
            <person name="Ma J."/>
        </authorList>
    </citation>
    <scope>NUCLEOTIDE SEQUENCE [LARGE SCALE GENOMIC DNA]</scope>
    <source>
        <strain evidence="11 12">JCM 13518</strain>
    </source>
</reference>
<sequence>MPDLDLSLPDGKLYEYLVERPAGVLIIIAVALLIRWLVKRSIGRVVRRASHGTVPGVLANSKAGEMLADLRPGASERRRQRASAMGDLLTSIATIVIIGIAFVMILDQVGVNIAPLLTGAGILGVALGFGAQTLVKDFLAGIFMIMEDQFGVGDVVDMGEAAGTVEAVGLRVTRLRDVNGTVWYVRNGEVLRVGNQSQNWARTVLDITVGYEADLDRVQRILADVAHTLYEEPALKGVIIEEPEVWGVERFAKDGVVVRLVLKTAPLEQWTVARTMRQRIKASFDEAGIRIPTSFQTTVEDQA</sequence>
<dbReference type="Gene3D" id="1.10.287.1260">
    <property type="match status" value="1"/>
</dbReference>
<evidence type="ECO:0000256" key="7">
    <source>
        <dbReference type="SAM" id="Phobius"/>
    </source>
</evidence>
<keyword evidence="4 7" id="KW-0812">Transmembrane</keyword>
<evidence type="ECO:0000256" key="2">
    <source>
        <dbReference type="ARBA" id="ARBA00008017"/>
    </source>
</evidence>
<comment type="caution">
    <text evidence="11">The sequence shown here is derived from an EMBL/GenBank/DDBJ whole genome shotgun (WGS) entry which is preliminary data.</text>
</comment>
<dbReference type="Pfam" id="PF00924">
    <property type="entry name" value="MS_channel_2nd"/>
    <property type="match status" value="1"/>
</dbReference>
<keyword evidence="6 7" id="KW-0472">Membrane</keyword>
<dbReference type="InterPro" id="IPR011066">
    <property type="entry name" value="MscS_channel_C_sf"/>
</dbReference>
<feature type="domain" description="Mechanosensitive ion channel MscS C-terminal" evidence="9">
    <location>
        <begin position="204"/>
        <end position="291"/>
    </location>
</feature>
<proteinExistence type="inferred from homology"/>
<evidence type="ECO:0000259" key="8">
    <source>
        <dbReference type="Pfam" id="PF00924"/>
    </source>
</evidence>
<dbReference type="SUPFAM" id="SSF82861">
    <property type="entry name" value="Mechanosensitive channel protein MscS (YggB), transmembrane region"/>
    <property type="match status" value="1"/>
</dbReference>
<dbReference type="InterPro" id="IPR023408">
    <property type="entry name" value="MscS_beta-dom_sf"/>
</dbReference>
<keyword evidence="3" id="KW-1003">Cell membrane</keyword>
<dbReference type="InterPro" id="IPR049142">
    <property type="entry name" value="MS_channel_1st"/>
</dbReference>
<evidence type="ECO:0000256" key="3">
    <source>
        <dbReference type="ARBA" id="ARBA00022475"/>
    </source>
</evidence>
<evidence type="ECO:0000313" key="12">
    <source>
        <dbReference type="Proteomes" id="UP001501057"/>
    </source>
</evidence>
<dbReference type="PANTHER" id="PTHR30460">
    <property type="entry name" value="MODERATE CONDUCTANCE MECHANOSENSITIVE CHANNEL YBIO"/>
    <property type="match status" value="1"/>
</dbReference>
<dbReference type="Proteomes" id="UP001501057">
    <property type="component" value="Unassembled WGS sequence"/>
</dbReference>
<name>A0ABN2JTQ9_9ACTN</name>
<feature type="transmembrane region" description="Helical" evidence="7">
    <location>
        <begin position="112"/>
        <end position="135"/>
    </location>
</feature>
<dbReference type="Gene3D" id="3.30.70.100">
    <property type="match status" value="1"/>
</dbReference>
<evidence type="ECO:0000259" key="9">
    <source>
        <dbReference type="Pfam" id="PF21082"/>
    </source>
</evidence>
<dbReference type="SUPFAM" id="SSF82689">
    <property type="entry name" value="Mechanosensitive channel protein MscS (YggB), C-terminal domain"/>
    <property type="match status" value="1"/>
</dbReference>
<evidence type="ECO:0000256" key="4">
    <source>
        <dbReference type="ARBA" id="ARBA00022692"/>
    </source>
</evidence>
<dbReference type="RefSeq" id="WP_344200319.1">
    <property type="nucleotide sequence ID" value="NZ_BAAAME010000004.1"/>
</dbReference>
<dbReference type="InterPro" id="IPR006685">
    <property type="entry name" value="MscS_channel_2nd"/>
</dbReference>
<dbReference type="PANTHER" id="PTHR30460:SF0">
    <property type="entry name" value="MODERATE CONDUCTANCE MECHANOSENSITIVE CHANNEL YBIO"/>
    <property type="match status" value="1"/>
</dbReference>
<dbReference type="InterPro" id="IPR010920">
    <property type="entry name" value="LSM_dom_sf"/>
</dbReference>
<dbReference type="InterPro" id="IPR049278">
    <property type="entry name" value="MS_channel_C"/>
</dbReference>
<dbReference type="EMBL" id="BAAAME010000004">
    <property type="protein sequence ID" value="GAA1738157.1"/>
    <property type="molecule type" value="Genomic_DNA"/>
</dbReference>